<accession>A0A4Z2ILF5</accession>
<comment type="caution">
    <text evidence="1">The sequence shown here is derived from an EMBL/GenBank/DDBJ whole genome shotgun (WGS) entry which is preliminary data.</text>
</comment>
<name>A0A4Z2ILF5_9TELE</name>
<evidence type="ECO:0000313" key="1">
    <source>
        <dbReference type="EMBL" id="TNN78032.1"/>
    </source>
</evidence>
<dbReference type="AlphaFoldDB" id="A0A4Z2ILF5"/>
<sequence>MASQERVAGRVRPPHPMFPVTSLFPSPILPVLPAVSDIDWGGLLCVLGDISLQTDTIRRFGHDQEPQRSVIGEPFESEVPRGERKRAIRESYLSTSSRQWMRAGYLEDIWVIYEGGRCDLGKPIFSHFTTMQRCETNAALTDTL</sequence>
<dbReference type="Proteomes" id="UP000314294">
    <property type="component" value="Unassembled WGS sequence"/>
</dbReference>
<dbReference type="EMBL" id="SRLO01000077">
    <property type="protein sequence ID" value="TNN78032.1"/>
    <property type="molecule type" value="Genomic_DNA"/>
</dbReference>
<proteinExistence type="predicted"/>
<gene>
    <name evidence="1" type="ORF">EYF80_011786</name>
</gene>
<keyword evidence="2" id="KW-1185">Reference proteome</keyword>
<reference evidence="1 2" key="1">
    <citation type="submission" date="2019-03" db="EMBL/GenBank/DDBJ databases">
        <title>First draft genome of Liparis tanakae, snailfish: a comprehensive survey of snailfish specific genes.</title>
        <authorList>
            <person name="Kim W."/>
            <person name="Song I."/>
            <person name="Jeong J.-H."/>
            <person name="Kim D."/>
            <person name="Kim S."/>
            <person name="Ryu S."/>
            <person name="Song J.Y."/>
            <person name="Lee S.K."/>
        </authorList>
    </citation>
    <scope>NUCLEOTIDE SEQUENCE [LARGE SCALE GENOMIC DNA]</scope>
    <source>
        <tissue evidence="1">Muscle</tissue>
    </source>
</reference>
<evidence type="ECO:0000313" key="2">
    <source>
        <dbReference type="Proteomes" id="UP000314294"/>
    </source>
</evidence>
<protein>
    <submittedName>
        <fullName evidence="1">Uncharacterized protein</fullName>
    </submittedName>
</protein>
<organism evidence="1 2">
    <name type="scientific">Liparis tanakae</name>
    <name type="common">Tanaka's snailfish</name>
    <dbReference type="NCBI Taxonomy" id="230148"/>
    <lineage>
        <taxon>Eukaryota</taxon>
        <taxon>Metazoa</taxon>
        <taxon>Chordata</taxon>
        <taxon>Craniata</taxon>
        <taxon>Vertebrata</taxon>
        <taxon>Euteleostomi</taxon>
        <taxon>Actinopterygii</taxon>
        <taxon>Neopterygii</taxon>
        <taxon>Teleostei</taxon>
        <taxon>Neoteleostei</taxon>
        <taxon>Acanthomorphata</taxon>
        <taxon>Eupercaria</taxon>
        <taxon>Perciformes</taxon>
        <taxon>Cottioidei</taxon>
        <taxon>Cottales</taxon>
        <taxon>Liparidae</taxon>
        <taxon>Liparis</taxon>
    </lineage>
</organism>